<organism evidence="2 3">
    <name type="scientific">Romanomermis culicivorax</name>
    <name type="common">Nematode worm</name>
    <dbReference type="NCBI Taxonomy" id="13658"/>
    <lineage>
        <taxon>Eukaryota</taxon>
        <taxon>Metazoa</taxon>
        <taxon>Ecdysozoa</taxon>
        <taxon>Nematoda</taxon>
        <taxon>Enoplea</taxon>
        <taxon>Dorylaimia</taxon>
        <taxon>Mermithida</taxon>
        <taxon>Mermithoidea</taxon>
        <taxon>Mermithidae</taxon>
        <taxon>Romanomermis</taxon>
    </lineage>
</organism>
<dbReference type="AlphaFoldDB" id="A0A915KB56"/>
<dbReference type="PANTHER" id="PTHR13500:SF0">
    <property type="entry name" value="NUCLEOLAR PRE-RIBOSOMAL-ASSOCIATED PROTEIN 1"/>
    <property type="match status" value="1"/>
</dbReference>
<dbReference type="GO" id="GO:0000466">
    <property type="term" value="P:maturation of 5.8S rRNA from tricistronic rRNA transcript (SSU-rRNA, 5.8S rRNA, LSU-rRNA)"/>
    <property type="evidence" value="ECO:0007669"/>
    <property type="project" value="TreeGrafter"/>
</dbReference>
<proteinExistence type="predicted"/>
<evidence type="ECO:0000313" key="2">
    <source>
        <dbReference type="Proteomes" id="UP000887565"/>
    </source>
</evidence>
<evidence type="ECO:0000259" key="1">
    <source>
        <dbReference type="Pfam" id="PF16201"/>
    </source>
</evidence>
<dbReference type="Pfam" id="PF16201">
    <property type="entry name" value="NopRA1"/>
    <property type="match status" value="1"/>
</dbReference>
<reference evidence="3" key="1">
    <citation type="submission" date="2022-11" db="UniProtKB">
        <authorList>
            <consortium name="WormBaseParasite"/>
        </authorList>
    </citation>
    <scope>IDENTIFICATION</scope>
</reference>
<evidence type="ECO:0000313" key="3">
    <source>
        <dbReference type="WBParaSite" id="nRc.2.0.1.t35595-RA"/>
    </source>
</evidence>
<sequence length="463" mass="54128">MPVKEDRYPNSIDDLDGQDNCILNEENWQNRLQSLLANYKATLSTKDCKTLRILRFFEQKYDFVNLFKFYPLTWGDYGRACYENLSKFGIDLWRRPTIDDILKNCLDGNLMLNSVFNLPLNVSLNYKPAEMDRHVYDPRFLLPLFCSFFKTESLIDCPLFIRMNCLSFVLCCLSLEKDVLRKSAYLVLVKLRTYLSSCTVKFDEKSLVLNLLTVLKNSIKTANEKLPTTISIFLAKAVTVLLEPGHPMFQTINAFILLKPTIALDDVPEFYKFFHSTSSTVSSKNEFLTERHWILEFLAQSLRTKRDYYIFKRRFIFKLLLPFFNTDSLCDQESKILIIDLLKSGCRQKSIVSDLCFEWNLLGWFLSTIINHDICLLNDQIVNRLGDLLTIVKETLKNRSEKAWEAAIFQWISCQCAFLIKFSNYMTAETSKKMLDSLKEEMPLIKPSEQSLINEYLKNFLHT</sequence>
<name>A0A915KB56_ROMCU</name>
<dbReference type="OMA" id="QIMAFLC"/>
<dbReference type="GO" id="GO:0000463">
    <property type="term" value="P:maturation of LSU-rRNA from tricistronic rRNA transcript (SSU-rRNA, 5.8S rRNA, LSU-rRNA)"/>
    <property type="evidence" value="ECO:0007669"/>
    <property type="project" value="TreeGrafter"/>
</dbReference>
<feature type="domain" description="URB1 C-terminal" evidence="1">
    <location>
        <begin position="166"/>
        <end position="364"/>
    </location>
</feature>
<accession>A0A915KB56</accession>
<dbReference type="PANTHER" id="PTHR13500">
    <property type="entry name" value="NUCLEOLAR PRERIBOSOMAL-ASSOCIATED PROTEIN 1"/>
    <property type="match status" value="1"/>
</dbReference>
<protein>
    <submittedName>
        <fullName evidence="3">Nucleolar pre-ribosomal-associated protein 1 C-terminal domain-containing protein</fullName>
    </submittedName>
</protein>
<keyword evidence="2" id="KW-1185">Reference proteome</keyword>
<dbReference type="InterPro" id="IPR039844">
    <property type="entry name" value="URB1"/>
</dbReference>
<dbReference type="Proteomes" id="UP000887565">
    <property type="component" value="Unplaced"/>
</dbReference>
<dbReference type="InterPro" id="IPR032436">
    <property type="entry name" value="URB1_C"/>
</dbReference>
<dbReference type="GO" id="GO:0005730">
    <property type="term" value="C:nucleolus"/>
    <property type="evidence" value="ECO:0007669"/>
    <property type="project" value="TreeGrafter"/>
</dbReference>
<dbReference type="WBParaSite" id="nRc.2.0.1.t35595-RA">
    <property type="protein sequence ID" value="nRc.2.0.1.t35595-RA"/>
    <property type="gene ID" value="nRc.2.0.1.g35595"/>
</dbReference>